<protein>
    <submittedName>
        <fullName evidence="3">Uncharacterized protein</fullName>
    </submittedName>
</protein>
<feature type="region of interest" description="Disordered" evidence="1">
    <location>
        <begin position="44"/>
        <end position="82"/>
    </location>
</feature>
<organism evidence="3 4">
    <name type="scientific">Candidatus Contendobacter odensis Run_B_J11</name>
    <dbReference type="NCBI Taxonomy" id="1400861"/>
    <lineage>
        <taxon>Bacteria</taxon>
        <taxon>Pseudomonadati</taxon>
        <taxon>Pseudomonadota</taxon>
        <taxon>Gammaproteobacteria</taxon>
        <taxon>Candidatus Competibacteraceae</taxon>
        <taxon>Candidatus Contendibacter</taxon>
    </lineage>
</organism>
<dbReference type="Proteomes" id="UP000019184">
    <property type="component" value="Unassembled WGS sequence"/>
</dbReference>
<keyword evidence="4" id="KW-1185">Reference proteome</keyword>
<proteinExistence type="predicted"/>
<dbReference type="RefSeq" id="WP_034433654.1">
    <property type="nucleotide sequence ID" value="NZ_CBTK010000200.1"/>
</dbReference>
<feature type="signal peptide" evidence="2">
    <location>
        <begin position="1"/>
        <end position="24"/>
    </location>
</feature>
<sequence>MNKTIATTLLILASGLTLSTTALAEPFQHGSGYINAISNEYSNADTQGMPHAQSVRRTETMATTSGFNDRSTVENEGTTVSRRVVEPPLSRMLSLIAHGFNDRS</sequence>
<keyword evidence="2" id="KW-0732">Signal</keyword>
<evidence type="ECO:0000256" key="1">
    <source>
        <dbReference type="SAM" id="MobiDB-lite"/>
    </source>
</evidence>
<comment type="caution">
    <text evidence="3">The sequence shown here is derived from an EMBL/GenBank/DDBJ whole genome shotgun (WGS) entry which is preliminary data.</text>
</comment>
<evidence type="ECO:0000313" key="3">
    <source>
        <dbReference type="EMBL" id="CDH45695.1"/>
    </source>
</evidence>
<feature type="chain" id="PRO_5031450577" evidence="2">
    <location>
        <begin position="25"/>
        <end position="104"/>
    </location>
</feature>
<accession>A0A7U7J4J6</accession>
<evidence type="ECO:0000256" key="2">
    <source>
        <dbReference type="SAM" id="SignalP"/>
    </source>
</evidence>
<dbReference type="EMBL" id="CBTK010000200">
    <property type="protein sequence ID" value="CDH45695.1"/>
    <property type="molecule type" value="Genomic_DNA"/>
</dbReference>
<gene>
    <name evidence="3" type="ORF">BN874_2790009</name>
</gene>
<feature type="compositionally biased region" description="Polar residues" evidence="1">
    <location>
        <begin position="60"/>
        <end position="81"/>
    </location>
</feature>
<name>A0A7U7J4J6_9GAMM</name>
<reference evidence="3 4" key="1">
    <citation type="journal article" date="2014" name="ISME J.">
        <title>Candidatus Competibacter-lineage genomes retrieved from metagenomes reveal functional metabolic diversity.</title>
        <authorList>
            <person name="McIlroy S.J."/>
            <person name="Albertsen M."/>
            <person name="Andresen E.K."/>
            <person name="Saunders A.M."/>
            <person name="Kristiansen R."/>
            <person name="Stokholm-Bjerregaard M."/>
            <person name="Nielsen K.L."/>
            <person name="Nielsen P.H."/>
        </authorList>
    </citation>
    <scope>NUCLEOTIDE SEQUENCE [LARGE SCALE GENOMIC DNA]</scope>
    <source>
        <strain evidence="3 4">Run_B_J11</strain>
    </source>
</reference>
<dbReference type="AlphaFoldDB" id="A0A7U7J4J6"/>
<evidence type="ECO:0000313" key="4">
    <source>
        <dbReference type="Proteomes" id="UP000019184"/>
    </source>
</evidence>